<evidence type="ECO:0000313" key="6">
    <source>
        <dbReference type="EMBL" id="SMC29915.1"/>
    </source>
</evidence>
<dbReference type="SMART" id="SM00028">
    <property type="entry name" value="TPR"/>
    <property type="match status" value="4"/>
</dbReference>
<accession>A0A1W1Y1B1</accession>
<dbReference type="SUPFAM" id="SSF48452">
    <property type="entry name" value="TPR-like"/>
    <property type="match status" value="2"/>
</dbReference>
<reference evidence="6 7" key="1">
    <citation type="submission" date="2017-04" db="EMBL/GenBank/DDBJ databases">
        <authorList>
            <person name="Afonso C.L."/>
            <person name="Miller P.J."/>
            <person name="Scott M.A."/>
            <person name="Spackman E."/>
            <person name="Goraichik I."/>
            <person name="Dimitrov K.M."/>
            <person name="Suarez D.L."/>
            <person name="Swayne D.E."/>
        </authorList>
    </citation>
    <scope>NUCLEOTIDE SEQUENCE [LARGE SCALE GENOMIC DNA]</scope>
    <source>
        <strain evidence="6 7">DSM 23236</strain>
    </source>
</reference>
<evidence type="ECO:0000313" key="7">
    <source>
        <dbReference type="Proteomes" id="UP000192761"/>
    </source>
</evidence>
<dbReference type="InterPro" id="IPR051476">
    <property type="entry name" value="Bac_ResReg_Asp_Phosphatase"/>
</dbReference>
<evidence type="ECO:0000256" key="3">
    <source>
        <dbReference type="ARBA" id="ARBA00022737"/>
    </source>
</evidence>
<dbReference type="PANTHER" id="PTHR46630">
    <property type="entry name" value="TETRATRICOPEPTIDE REPEAT PROTEIN 29"/>
    <property type="match status" value="1"/>
</dbReference>
<keyword evidence="4" id="KW-0802">TPR repeat</keyword>
<keyword evidence="7" id="KW-1185">Reference proteome</keyword>
<comment type="similarity">
    <text evidence="5">Belongs to the Rap family.</text>
</comment>
<dbReference type="Pfam" id="PF13424">
    <property type="entry name" value="TPR_12"/>
    <property type="match status" value="1"/>
</dbReference>
<evidence type="ECO:0000256" key="4">
    <source>
        <dbReference type="ARBA" id="ARBA00022803"/>
    </source>
</evidence>
<dbReference type="EMBL" id="FWXD01000052">
    <property type="protein sequence ID" value="SMC29915.1"/>
    <property type="molecule type" value="Genomic_DNA"/>
</dbReference>
<comment type="subcellular location">
    <subcellularLocation>
        <location evidence="1">Cytoplasm</location>
    </subcellularLocation>
</comment>
<dbReference type="GO" id="GO:0005737">
    <property type="term" value="C:cytoplasm"/>
    <property type="evidence" value="ECO:0007669"/>
    <property type="project" value="UniProtKB-SubCell"/>
</dbReference>
<organism evidence="6 7">
    <name type="scientific">Andreprevotia lacus DSM 23236</name>
    <dbReference type="NCBI Taxonomy" id="1121001"/>
    <lineage>
        <taxon>Bacteria</taxon>
        <taxon>Pseudomonadati</taxon>
        <taxon>Pseudomonadota</taxon>
        <taxon>Betaproteobacteria</taxon>
        <taxon>Neisseriales</taxon>
        <taxon>Chitinibacteraceae</taxon>
        <taxon>Andreprevotia</taxon>
    </lineage>
</organism>
<dbReference type="STRING" id="1121001.SAMN02745857_04258"/>
<dbReference type="PANTHER" id="PTHR46630:SF1">
    <property type="entry name" value="TETRATRICOPEPTIDE REPEAT PROTEIN 29"/>
    <property type="match status" value="1"/>
</dbReference>
<gene>
    <name evidence="6" type="ORF">SAMN02745857_04258</name>
</gene>
<evidence type="ECO:0000256" key="1">
    <source>
        <dbReference type="ARBA" id="ARBA00004496"/>
    </source>
</evidence>
<sequence length="367" mass="41681">MENITPTELAMAIDTLRERIDMGQPRDAALASADQLLAQAQALGDAALVARTQRERARAASLGGRPRQGAAIMQEAIRLLQRENRQDLLAWAHNEQAEMHYHAGDYHQALDAWLRCLELAGERDERQFCALAYIGIGKVYYAFDDYANALHFHRAAEQIARPLDQPLLSCGIQINIAGDAYRMHDHATAMTALGAAEAWLDQGIVRPVWRAEIVYYYGLIHFEQGDLEHAERFLNDAYRIYRDTNNQWGEGRVLLHLGRTYQKLGRPKAALECLQTANQIGESANLAQLRLQTEELLSQLFLDVGDYRQALVHHKRLHDAVTSRELKQGALRLPKQVVQQLRQVDLQLQLERVRLQQLAIHPSQHNT</sequence>
<dbReference type="InterPro" id="IPR019734">
    <property type="entry name" value="TPR_rpt"/>
</dbReference>
<keyword evidence="2" id="KW-0963">Cytoplasm</keyword>
<dbReference type="Proteomes" id="UP000192761">
    <property type="component" value="Unassembled WGS sequence"/>
</dbReference>
<name>A0A1W1Y1B1_9NEIS</name>
<dbReference type="Gene3D" id="1.25.40.10">
    <property type="entry name" value="Tetratricopeptide repeat domain"/>
    <property type="match status" value="2"/>
</dbReference>
<evidence type="ECO:0000256" key="2">
    <source>
        <dbReference type="ARBA" id="ARBA00022490"/>
    </source>
</evidence>
<proteinExistence type="inferred from homology"/>
<keyword evidence="3" id="KW-0677">Repeat</keyword>
<dbReference type="InterPro" id="IPR011990">
    <property type="entry name" value="TPR-like_helical_dom_sf"/>
</dbReference>
<dbReference type="AlphaFoldDB" id="A0A1W1Y1B1"/>
<dbReference type="Pfam" id="PF13181">
    <property type="entry name" value="TPR_8"/>
    <property type="match status" value="1"/>
</dbReference>
<protein>
    <submittedName>
        <fullName evidence="6">Tetratricopeptide repeat-containing protein</fullName>
    </submittedName>
</protein>
<dbReference type="RefSeq" id="WP_176217055.1">
    <property type="nucleotide sequence ID" value="NZ_FWXD01000052.1"/>
</dbReference>
<evidence type="ECO:0000256" key="5">
    <source>
        <dbReference type="ARBA" id="ARBA00038253"/>
    </source>
</evidence>